<proteinExistence type="inferred from homology"/>
<evidence type="ECO:0000256" key="4">
    <source>
        <dbReference type="HAMAP-Rule" id="MF_01241"/>
    </source>
</evidence>
<evidence type="ECO:0000256" key="3">
    <source>
        <dbReference type="ARBA" id="ARBA00023277"/>
    </source>
</evidence>
<comment type="similarity">
    <text evidence="4">Belongs to the glucosamine/galactosamine-6-phosphate isomerase family. NagB subfamily.</text>
</comment>
<dbReference type="GO" id="GO:0042802">
    <property type="term" value="F:identical protein binding"/>
    <property type="evidence" value="ECO:0007669"/>
    <property type="project" value="TreeGrafter"/>
</dbReference>
<dbReference type="GO" id="GO:0006043">
    <property type="term" value="P:glucosamine catabolic process"/>
    <property type="evidence" value="ECO:0007669"/>
    <property type="project" value="TreeGrafter"/>
</dbReference>
<name>A0A3A9K2H2_9BACI</name>
<comment type="function">
    <text evidence="4">Catalyzes the reversible isomerization-deamination of glucosamine 6-phosphate (GlcN6P) to form fructose 6-phosphate (Fru6P) and ammonium ion.</text>
</comment>
<keyword evidence="3 4" id="KW-0119">Carbohydrate metabolism</keyword>
<evidence type="ECO:0000256" key="2">
    <source>
        <dbReference type="ARBA" id="ARBA00022801"/>
    </source>
</evidence>
<comment type="caution">
    <text evidence="6">The sequence shown here is derived from an EMBL/GenBank/DDBJ whole genome shotgun (WGS) entry which is preliminary data.</text>
</comment>
<dbReference type="SUPFAM" id="SSF100950">
    <property type="entry name" value="NagB/RpiA/CoA transferase-like"/>
    <property type="match status" value="1"/>
</dbReference>
<dbReference type="PANTHER" id="PTHR11280:SF5">
    <property type="entry name" value="GLUCOSAMINE-6-PHOSPHATE ISOMERASE"/>
    <property type="match status" value="1"/>
</dbReference>
<dbReference type="GO" id="GO:0004342">
    <property type="term" value="F:glucosamine-6-phosphate deaminase activity"/>
    <property type="evidence" value="ECO:0007669"/>
    <property type="project" value="UniProtKB-UniRule"/>
</dbReference>
<accession>A0A3A9K2H2</accession>
<dbReference type="GO" id="GO:0006046">
    <property type="term" value="P:N-acetylglucosamine catabolic process"/>
    <property type="evidence" value="ECO:0007669"/>
    <property type="project" value="UniProtKB-UniRule"/>
</dbReference>
<dbReference type="Gene3D" id="3.40.50.1360">
    <property type="match status" value="1"/>
</dbReference>
<feature type="active site" description="Proton acceptor; for ring-opening step" evidence="4">
    <location>
        <position position="138"/>
    </location>
</feature>
<comment type="pathway">
    <text evidence="4">Amino-sugar metabolism; N-acetylneuraminate degradation; D-fructose 6-phosphate from N-acetylneuraminate: step 5/5.</text>
</comment>
<dbReference type="GO" id="GO:0019262">
    <property type="term" value="P:N-acetylneuraminate catabolic process"/>
    <property type="evidence" value="ECO:0007669"/>
    <property type="project" value="UniProtKB-UniRule"/>
</dbReference>
<evidence type="ECO:0000313" key="7">
    <source>
        <dbReference type="Proteomes" id="UP000281498"/>
    </source>
</evidence>
<keyword evidence="2 4" id="KW-0378">Hydrolase</keyword>
<feature type="active site" description="Proton acceptor; for enolization step" evidence="4">
    <location>
        <position position="67"/>
    </location>
</feature>
<dbReference type="FunFam" id="3.40.50.1360:FF:000003">
    <property type="entry name" value="Glucosamine-6-phosphate deaminase"/>
    <property type="match status" value="1"/>
</dbReference>
<comment type="caution">
    <text evidence="4">Lacks conserved residue(s) required for the propagation of feature annotation.</text>
</comment>
<dbReference type="Pfam" id="PF01182">
    <property type="entry name" value="Glucosamine_iso"/>
    <property type="match status" value="1"/>
</dbReference>
<feature type="domain" description="Glucosamine/galactosamine-6-phosphate isomerase" evidence="5">
    <location>
        <begin position="12"/>
        <end position="226"/>
    </location>
</feature>
<dbReference type="InterPro" id="IPR037171">
    <property type="entry name" value="NagB/RpiA_transferase-like"/>
</dbReference>
<evidence type="ECO:0000259" key="5">
    <source>
        <dbReference type="Pfam" id="PF01182"/>
    </source>
</evidence>
<dbReference type="OrthoDB" id="9791139at2"/>
<dbReference type="UniPathway" id="UPA00629">
    <property type="reaction ID" value="UER00684"/>
</dbReference>
<keyword evidence="7" id="KW-1185">Reference proteome</keyword>
<dbReference type="InterPro" id="IPR018321">
    <property type="entry name" value="Glucosamine6P_isomerase_CS"/>
</dbReference>
<dbReference type="GO" id="GO:0005737">
    <property type="term" value="C:cytoplasm"/>
    <property type="evidence" value="ECO:0007669"/>
    <property type="project" value="TreeGrafter"/>
</dbReference>
<protein>
    <recommendedName>
        <fullName evidence="4">Glucosamine-6-phosphate deaminase</fullName>
        <ecNumber evidence="4">3.5.99.6</ecNumber>
    </recommendedName>
    <alternativeName>
        <fullName evidence="4">GlcN6P deaminase</fullName>
        <shortName evidence="4">GNPDA</shortName>
    </alternativeName>
    <alternativeName>
        <fullName evidence="4">Glucosamine-6-phosphate isomerase</fullName>
    </alternativeName>
</protein>
<evidence type="ECO:0000256" key="1">
    <source>
        <dbReference type="ARBA" id="ARBA00000644"/>
    </source>
</evidence>
<feature type="active site" description="For ring-opening step" evidence="4">
    <location>
        <position position="136"/>
    </location>
</feature>
<dbReference type="GO" id="GO:0005975">
    <property type="term" value="P:carbohydrate metabolic process"/>
    <property type="evidence" value="ECO:0007669"/>
    <property type="project" value="InterPro"/>
</dbReference>
<organism evidence="6 7">
    <name type="scientific">Salipaludibacillus neizhouensis</name>
    <dbReference type="NCBI Taxonomy" id="885475"/>
    <lineage>
        <taxon>Bacteria</taxon>
        <taxon>Bacillati</taxon>
        <taxon>Bacillota</taxon>
        <taxon>Bacilli</taxon>
        <taxon>Bacillales</taxon>
        <taxon>Bacillaceae</taxon>
    </lineage>
</organism>
<gene>
    <name evidence="4 6" type="primary">nagB</name>
    <name evidence="6" type="ORF">CR203_22550</name>
</gene>
<dbReference type="CDD" id="cd01399">
    <property type="entry name" value="GlcN6P_deaminase"/>
    <property type="match status" value="1"/>
</dbReference>
<evidence type="ECO:0000313" key="6">
    <source>
        <dbReference type="EMBL" id="RKL65130.1"/>
    </source>
</evidence>
<dbReference type="PANTHER" id="PTHR11280">
    <property type="entry name" value="GLUCOSAMINE-6-PHOSPHATE ISOMERASE"/>
    <property type="match status" value="1"/>
</dbReference>
<dbReference type="NCBIfam" id="TIGR00502">
    <property type="entry name" value="nagB"/>
    <property type="match status" value="1"/>
</dbReference>
<dbReference type="InterPro" id="IPR004547">
    <property type="entry name" value="Glucosamine6P_isomerase"/>
</dbReference>
<dbReference type="Proteomes" id="UP000281498">
    <property type="component" value="Unassembled WGS sequence"/>
</dbReference>
<feature type="active site" description="For ring-opening step" evidence="4">
    <location>
        <position position="143"/>
    </location>
</feature>
<sequence>MDMIKVQNYHEMSMKAAQIVIDSLKNKQINVLGFATGGTPEGFYKYFVQNLKQEQLSLKDLHTVNLDEYIGLSENNPNSYHHYMEKHLFQFLNLKKDQTHLPNGNAENITGECKRYEQLIQDLGGINLQLLGVGSNGHIGFNEPGSSFHGRTQVVDLAPSTIEANARYFTDEKDVPNKAITMGIQTIMESKSILLLASGAEKAEAIYQLMHGAVNDKFPVTILQKHPSLIIIADQEARSLL</sequence>
<dbReference type="HAMAP" id="MF_01241">
    <property type="entry name" value="GlcN6P_deamin"/>
    <property type="match status" value="1"/>
</dbReference>
<dbReference type="InterPro" id="IPR006148">
    <property type="entry name" value="Glc/Gal-6P_isomerase"/>
</dbReference>
<dbReference type="AlphaFoldDB" id="A0A3A9K2H2"/>
<dbReference type="PROSITE" id="PS01161">
    <property type="entry name" value="GLC_GALNAC_ISOMERASE"/>
    <property type="match status" value="1"/>
</dbReference>
<reference evidence="6 7" key="1">
    <citation type="submission" date="2017-10" db="EMBL/GenBank/DDBJ databases">
        <title>Bacillus sp. nov., a halophilic bacterium isolated from a Keqin Lake.</title>
        <authorList>
            <person name="Wang H."/>
        </authorList>
    </citation>
    <scope>NUCLEOTIDE SEQUENCE [LARGE SCALE GENOMIC DNA]</scope>
    <source>
        <strain evidence="6 7">KCTC 13187</strain>
    </source>
</reference>
<comment type="catalytic activity">
    <reaction evidence="1 4">
        <text>alpha-D-glucosamine 6-phosphate + H2O = beta-D-fructose 6-phosphate + NH4(+)</text>
        <dbReference type="Rhea" id="RHEA:12172"/>
        <dbReference type="ChEBI" id="CHEBI:15377"/>
        <dbReference type="ChEBI" id="CHEBI:28938"/>
        <dbReference type="ChEBI" id="CHEBI:57634"/>
        <dbReference type="ChEBI" id="CHEBI:75989"/>
        <dbReference type="EC" id="3.5.99.6"/>
    </reaction>
</comment>
<dbReference type="EC" id="3.5.99.6" evidence="4"/>
<dbReference type="EMBL" id="PDOE01000022">
    <property type="protein sequence ID" value="RKL65130.1"/>
    <property type="molecule type" value="Genomic_DNA"/>
</dbReference>